<dbReference type="Proteomes" id="UP001152320">
    <property type="component" value="Chromosome 18"/>
</dbReference>
<evidence type="ECO:0000313" key="1">
    <source>
        <dbReference type="EMBL" id="KAJ8025062.1"/>
    </source>
</evidence>
<dbReference type="AlphaFoldDB" id="A0A9Q0YRK6"/>
<keyword evidence="2" id="KW-1185">Reference proteome</keyword>
<comment type="caution">
    <text evidence="1">The sequence shown here is derived from an EMBL/GenBank/DDBJ whole genome shotgun (WGS) entry which is preliminary data.</text>
</comment>
<reference evidence="1" key="1">
    <citation type="submission" date="2021-10" db="EMBL/GenBank/DDBJ databases">
        <title>Tropical sea cucumber genome reveals ecological adaptation and Cuvierian tubules defense mechanism.</title>
        <authorList>
            <person name="Chen T."/>
        </authorList>
    </citation>
    <scope>NUCLEOTIDE SEQUENCE</scope>
    <source>
        <strain evidence="1">Nanhai2018</strain>
        <tissue evidence="1">Muscle</tissue>
    </source>
</reference>
<gene>
    <name evidence="1" type="ORF">HOLleu_35160</name>
</gene>
<sequence length="51" mass="5987">MVLQYRYLRHVLRSASKGIVDTHFLKRSLNMGVGRIIRIMFFVDGDTISFK</sequence>
<accession>A0A9Q0YRK6</accession>
<proteinExistence type="predicted"/>
<organism evidence="1 2">
    <name type="scientific">Holothuria leucospilota</name>
    <name type="common">Black long sea cucumber</name>
    <name type="synonym">Mertensiothuria leucospilota</name>
    <dbReference type="NCBI Taxonomy" id="206669"/>
    <lineage>
        <taxon>Eukaryota</taxon>
        <taxon>Metazoa</taxon>
        <taxon>Echinodermata</taxon>
        <taxon>Eleutherozoa</taxon>
        <taxon>Echinozoa</taxon>
        <taxon>Holothuroidea</taxon>
        <taxon>Aspidochirotacea</taxon>
        <taxon>Aspidochirotida</taxon>
        <taxon>Holothuriidae</taxon>
        <taxon>Holothuria</taxon>
    </lineage>
</organism>
<evidence type="ECO:0000313" key="2">
    <source>
        <dbReference type="Proteomes" id="UP001152320"/>
    </source>
</evidence>
<name>A0A9Q0YRK6_HOLLE</name>
<protein>
    <submittedName>
        <fullName evidence="1">Uncharacterized protein</fullName>
    </submittedName>
</protein>
<dbReference type="EMBL" id="JAIZAY010000018">
    <property type="protein sequence ID" value="KAJ8025062.1"/>
    <property type="molecule type" value="Genomic_DNA"/>
</dbReference>